<proteinExistence type="inferred from homology"/>
<feature type="domain" description="Cwf19-like C-terminal" evidence="4">
    <location>
        <begin position="380"/>
        <end position="502"/>
    </location>
</feature>
<dbReference type="GO" id="GO:0000398">
    <property type="term" value="P:mRNA splicing, via spliceosome"/>
    <property type="evidence" value="ECO:0000318"/>
    <property type="project" value="GO_Central"/>
</dbReference>
<dbReference type="GO" id="GO:0071014">
    <property type="term" value="C:post-mRNA release spliceosomal complex"/>
    <property type="evidence" value="ECO:0000318"/>
    <property type="project" value="GO_Central"/>
</dbReference>
<dbReference type="InterPro" id="IPR040194">
    <property type="entry name" value="Cwf19-like"/>
</dbReference>
<evidence type="ECO:0008006" key="7">
    <source>
        <dbReference type="Google" id="ProtNLM"/>
    </source>
</evidence>
<evidence type="ECO:0000256" key="1">
    <source>
        <dbReference type="ARBA" id="ARBA00006795"/>
    </source>
</evidence>
<dbReference type="PANTHER" id="PTHR12072">
    <property type="entry name" value="CWF19, CELL CYCLE CONTROL PROTEIN"/>
    <property type="match status" value="1"/>
</dbReference>
<dbReference type="Gene3D" id="3.30.428.10">
    <property type="entry name" value="HIT-like"/>
    <property type="match status" value="1"/>
</dbReference>
<dbReference type="AlphaFoldDB" id="W1P155"/>
<gene>
    <name evidence="5" type="ORF">AMTR_s00002p00262350</name>
</gene>
<feature type="compositionally biased region" description="Basic and acidic residues" evidence="2">
    <location>
        <begin position="282"/>
        <end position="291"/>
    </location>
</feature>
<dbReference type="SUPFAM" id="SSF54197">
    <property type="entry name" value="HIT-like"/>
    <property type="match status" value="1"/>
</dbReference>
<dbReference type="Pfam" id="PF04677">
    <property type="entry name" value="CwfJ_C_1"/>
    <property type="match status" value="1"/>
</dbReference>
<dbReference type="HOGENOM" id="CLU_015540_1_0_1"/>
<organism evidence="5 6">
    <name type="scientific">Amborella trichopoda</name>
    <dbReference type="NCBI Taxonomy" id="13333"/>
    <lineage>
        <taxon>Eukaryota</taxon>
        <taxon>Viridiplantae</taxon>
        <taxon>Streptophyta</taxon>
        <taxon>Embryophyta</taxon>
        <taxon>Tracheophyta</taxon>
        <taxon>Spermatophyta</taxon>
        <taxon>Magnoliopsida</taxon>
        <taxon>Amborellales</taxon>
        <taxon>Amborellaceae</taxon>
        <taxon>Amborella</taxon>
    </lineage>
</organism>
<name>W1P155_AMBTC</name>
<dbReference type="PANTHER" id="PTHR12072:SF5">
    <property type="entry name" value="CWF19-LIKE PROTEIN 2"/>
    <property type="match status" value="1"/>
</dbReference>
<protein>
    <recommendedName>
        <fullName evidence="7">Cwf19-like C-terminal domain-containing protein</fullName>
    </recommendedName>
</protein>
<sequence length="613" mass="69802">MGLEWMLRPAQKPDLRPPTKTDSPPDEPDIDEIKKPNPKELNPYLKDNGSGYPDESNMNTKDESLLPPSLVVGDGGASWRLKALKRAQEQADREGRKLDAVIEERWGSAGQMAVSLASTKAAPARAHLHAIKDRKRGIINSSEKVAGDEREESKDYLRDVSSCHPKMKAPKFDDSLSWRKRKGPNMSTKDAKLVSAAASSVNKYANDGRFLAQINQHLSKDIDGGASPSCRLDKANETSEPGMVSNKYDGANGESSVSNQVLSANQLAAKVLQLRMKGKHEEAEKLLKESESTGTTSNREHKAIIQGNATRRRSGDFYARKKREEDADMHLAKRIVQNKQYTTYGQADDEYDFDEAPRKKQKQKGKAALEQKLTEKPSFQKRLGTQQERCHFCFENPDRPKHLVISIANFTYLMLPQWQPVVQGHCCILPMQHEGSTRNLDDDAWNEIRNFKKCLIRMFAEQEKDVIFIETAMGLSQQRRHCMVECIPIPRHIAPEAPMYFKQAIDEAEEEWSQHNAKKLIDTSVKGLRGSIPKNFPYFHVEFGLQRGFVHVIDDEKQFKSNMGLNVIRGMLELPEEDMYRRRQHESVEAQKQAVSRFAREWEPFDWTRALDE</sequence>
<dbReference type="STRING" id="13333.W1P155"/>
<feature type="region of interest" description="Disordered" evidence="2">
    <location>
        <begin position="1"/>
        <end position="71"/>
    </location>
</feature>
<feature type="domain" description="Cwf19-like protein C-terminal" evidence="3">
    <location>
        <begin position="511"/>
        <end position="608"/>
    </location>
</feature>
<dbReference type="Gramene" id="ERN01384">
    <property type="protein sequence ID" value="ERN01384"/>
    <property type="gene ID" value="AMTR_s00002p00262350"/>
</dbReference>
<evidence type="ECO:0000259" key="3">
    <source>
        <dbReference type="Pfam" id="PF04676"/>
    </source>
</evidence>
<dbReference type="Pfam" id="PF04676">
    <property type="entry name" value="CwfJ_C_2"/>
    <property type="match status" value="1"/>
</dbReference>
<reference evidence="6" key="1">
    <citation type="journal article" date="2013" name="Science">
        <title>The Amborella genome and the evolution of flowering plants.</title>
        <authorList>
            <consortium name="Amborella Genome Project"/>
        </authorList>
    </citation>
    <scope>NUCLEOTIDE SEQUENCE [LARGE SCALE GENOMIC DNA]</scope>
</reference>
<dbReference type="Proteomes" id="UP000017836">
    <property type="component" value="Unassembled WGS sequence"/>
</dbReference>
<dbReference type="EMBL" id="KI394767">
    <property type="protein sequence ID" value="ERN01384.1"/>
    <property type="molecule type" value="Genomic_DNA"/>
</dbReference>
<dbReference type="InterPro" id="IPR006768">
    <property type="entry name" value="Cwf19-like_C_dom-1"/>
</dbReference>
<comment type="similarity">
    <text evidence="1">Belongs to the CWF19 family.</text>
</comment>
<dbReference type="eggNOG" id="KOG2477">
    <property type="taxonomic scope" value="Eukaryota"/>
</dbReference>
<dbReference type="InterPro" id="IPR006767">
    <property type="entry name" value="Cwf19-like_C_dom-2"/>
</dbReference>
<evidence type="ECO:0000313" key="6">
    <source>
        <dbReference type="Proteomes" id="UP000017836"/>
    </source>
</evidence>
<keyword evidence="6" id="KW-1185">Reference proteome</keyword>
<dbReference type="InterPro" id="IPR036265">
    <property type="entry name" value="HIT-like_sf"/>
</dbReference>
<feature type="region of interest" description="Disordered" evidence="2">
    <location>
        <begin position="348"/>
        <end position="370"/>
    </location>
</feature>
<evidence type="ECO:0000259" key="4">
    <source>
        <dbReference type="Pfam" id="PF04677"/>
    </source>
</evidence>
<evidence type="ECO:0000313" key="5">
    <source>
        <dbReference type="EMBL" id="ERN01384.1"/>
    </source>
</evidence>
<evidence type="ECO:0000256" key="2">
    <source>
        <dbReference type="SAM" id="MobiDB-lite"/>
    </source>
</evidence>
<feature type="region of interest" description="Disordered" evidence="2">
    <location>
        <begin position="282"/>
        <end position="319"/>
    </location>
</feature>
<accession>W1P155</accession>
<dbReference type="OMA" id="MVEFASH"/>